<comment type="caution">
    <text evidence="1">The sequence shown here is derived from an EMBL/GenBank/DDBJ whole genome shotgun (WGS) entry which is preliminary data.</text>
</comment>
<protein>
    <submittedName>
        <fullName evidence="1">Uncharacterized protein</fullName>
    </submittedName>
</protein>
<accession>A0ACB8YME2</accession>
<dbReference type="Proteomes" id="UP001056120">
    <property type="component" value="Linkage Group LG27"/>
</dbReference>
<dbReference type="EMBL" id="CM042044">
    <property type="protein sequence ID" value="KAI3686442.1"/>
    <property type="molecule type" value="Genomic_DNA"/>
</dbReference>
<evidence type="ECO:0000313" key="2">
    <source>
        <dbReference type="Proteomes" id="UP001056120"/>
    </source>
</evidence>
<keyword evidence="2" id="KW-1185">Reference proteome</keyword>
<reference evidence="2" key="1">
    <citation type="journal article" date="2022" name="Mol. Ecol. Resour.">
        <title>The genomes of chicory, endive, great burdock and yacon provide insights into Asteraceae palaeo-polyploidization history and plant inulin production.</title>
        <authorList>
            <person name="Fan W."/>
            <person name="Wang S."/>
            <person name="Wang H."/>
            <person name="Wang A."/>
            <person name="Jiang F."/>
            <person name="Liu H."/>
            <person name="Zhao H."/>
            <person name="Xu D."/>
            <person name="Zhang Y."/>
        </authorList>
    </citation>
    <scope>NUCLEOTIDE SEQUENCE [LARGE SCALE GENOMIC DNA]</scope>
    <source>
        <strain evidence="2">cv. Yunnan</strain>
    </source>
</reference>
<organism evidence="1 2">
    <name type="scientific">Smallanthus sonchifolius</name>
    <dbReference type="NCBI Taxonomy" id="185202"/>
    <lineage>
        <taxon>Eukaryota</taxon>
        <taxon>Viridiplantae</taxon>
        <taxon>Streptophyta</taxon>
        <taxon>Embryophyta</taxon>
        <taxon>Tracheophyta</taxon>
        <taxon>Spermatophyta</taxon>
        <taxon>Magnoliopsida</taxon>
        <taxon>eudicotyledons</taxon>
        <taxon>Gunneridae</taxon>
        <taxon>Pentapetalae</taxon>
        <taxon>asterids</taxon>
        <taxon>campanulids</taxon>
        <taxon>Asterales</taxon>
        <taxon>Asteraceae</taxon>
        <taxon>Asteroideae</taxon>
        <taxon>Heliantheae alliance</taxon>
        <taxon>Millerieae</taxon>
        <taxon>Smallanthus</taxon>
    </lineage>
</organism>
<name>A0ACB8YME2_9ASTR</name>
<proteinExistence type="predicted"/>
<gene>
    <name evidence="1" type="ORF">L1987_80118</name>
</gene>
<sequence length="370" mass="42472">MDIVHETYLKPELESEFKFVDDFPIDTKGVFQDLHSLAGSSFNPDYITHVVGYDPFGLLPYGLGLNDHFYEFKPVEQVNDGGMVVNLTNQNKSCTGWTQVDLPSRLGLMERPILNPKPMGFYVADEGSCVTADNGTKKGDRKISKGKMKSNSSKGQWTKEEDRVLKDMVEKYGVRKWSYIAQMLRGRIGKQCRERWHNHLRPDIKKDFWTEEEDRILIAAHTEVGNKWSEIAKKLPGRTENSTKNHWNATKRRQYTKRKCRSKWPKPSPTLQNYIKSLNLPRGRTNSTRSHGHSMAVVKSLPSVADQMDFDFSEVPELAMDERLLEWDDNIESLLDDLPCNNGGGEEADSYLQGEMKEMDLMEMISQVNL</sequence>
<reference evidence="1 2" key="2">
    <citation type="journal article" date="2022" name="Mol. Ecol. Resour.">
        <title>The genomes of chicory, endive, great burdock and yacon provide insights into Asteraceae paleo-polyploidization history and plant inulin production.</title>
        <authorList>
            <person name="Fan W."/>
            <person name="Wang S."/>
            <person name="Wang H."/>
            <person name="Wang A."/>
            <person name="Jiang F."/>
            <person name="Liu H."/>
            <person name="Zhao H."/>
            <person name="Xu D."/>
            <person name="Zhang Y."/>
        </authorList>
    </citation>
    <scope>NUCLEOTIDE SEQUENCE [LARGE SCALE GENOMIC DNA]</scope>
    <source>
        <strain evidence="2">cv. Yunnan</strain>
        <tissue evidence="1">Leaves</tissue>
    </source>
</reference>
<evidence type="ECO:0000313" key="1">
    <source>
        <dbReference type="EMBL" id="KAI3686442.1"/>
    </source>
</evidence>